<protein>
    <submittedName>
        <fullName evidence="2">Transcriptional regulator</fullName>
    </submittedName>
</protein>
<dbReference type="AlphaFoldDB" id="A0ABD6TAX3"/>
<organism evidence="2 3">
    <name type="scientific">Bacillus pseudomycoides</name>
    <dbReference type="NCBI Taxonomy" id="64104"/>
    <lineage>
        <taxon>Bacteria</taxon>
        <taxon>Bacillati</taxon>
        <taxon>Bacillota</taxon>
        <taxon>Bacilli</taxon>
        <taxon>Bacillales</taxon>
        <taxon>Bacillaceae</taxon>
        <taxon>Bacillus</taxon>
        <taxon>Bacillus cereus group</taxon>
    </lineage>
</organism>
<dbReference type="SMART" id="SM00530">
    <property type="entry name" value="HTH_XRE"/>
    <property type="match status" value="1"/>
</dbReference>
<dbReference type="Gene3D" id="1.10.260.40">
    <property type="entry name" value="lambda repressor-like DNA-binding domains"/>
    <property type="match status" value="1"/>
</dbReference>
<sequence>MQYSNFGIKVRTALLERDLTLTSLASELDISVSYLSDILKGSRKGKKQKKRIADTLGIEMCEDDAKWQIN</sequence>
<feature type="domain" description="HTH cro/C1-type" evidence="1">
    <location>
        <begin position="10"/>
        <end position="63"/>
    </location>
</feature>
<dbReference type="InterPro" id="IPR001387">
    <property type="entry name" value="Cro/C1-type_HTH"/>
</dbReference>
<dbReference type="RefSeq" id="WP_098125245.1">
    <property type="nucleotide sequence ID" value="NZ_NUDJ01000060.1"/>
</dbReference>
<accession>A0ABD6TAX3</accession>
<dbReference type="Pfam" id="PF01381">
    <property type="entry name" value="HTH_3"/>
    <property type="match status" value="1"/>
</dbReference>
<name>A0ABD6TAX3_9BACI</name>
<evidence type="ECO:0000259" key="1">
    <source>
        <dbReference type="PROSITE" id="PS50943"/>
    </source>
</evidence>
<proteinExistence type="predicted"/>
<comment type="caution">
    <text evidence="2">The sequence shown here is derived from an EMBL/GenBank/DDBJ whole genome shotgun (WGS) entry which is preliminary data.</text>
</comment>
<evidence type="ECO:0000313" key="2">
    <source>
        <dbReference type="EMBL" id="PHF01914.1"/>
    </source>
</evidence>
<evidence type="ECO:0000313" key="3">
    <source>
        <dbReference type="Proteomes" id="UP000221918"/>
    </source>
</evidence>
<dbReference type="PROSITE" id="PS50943">
    <property type="entry name" value="HTH_CROC1"/>
    <property type="match status" value="1"/>
</dbReference>
<dbReference type="Proteomes" id="UP000221918">
    <property type="component" value="Unassembled WGS sequence"/>
</dbReference>
<reference evidence="2 3" key="1">
    <citation type="submission" date="2017-09" db="EMBL/GenBank/DDBJ databases">
        <title>Large-scale bioinformatics analysis of Bacillus genomes uncovers conserved roles of natural products in bacterial physiology.</title>
        <authorList>
            <consortium name="Agbiome Team Llc"/>
            <person name="Bleich R.M."/>
            <person name="Grubbs K.J."/>
            <person name="Santa Maria K.C."/>
            <person name="Allen S.E."/>
            <person name="Farag S."/>
            <person name="Shank E.A."/>
            <person name="Bowers A."/>
        </authorList>
    </citation>
    <scope>NUCLEOTIDE SEQUENCE [LARGE SCALE GENOMIC DNA]</scope>
    <source>
        <strain evidence="2 3">AFS037265</strain>
    </source>
</reference>
<dbReference type="SUPFAM" id="SSF47413">
    <property type="entry name" value="lambda repressor-like DNA-binding domains"/>
    <property type="match status" value="1"/>
</dbReference>
<dbReference type="EMBL" id="NUTL01000030">
    <property type="protein sequence ID" value="PHF01914.1"/>
    <property type="molecule type" value="Genomic_DNA"/>
</dbReference>
<gene>
    <name evidence="2" type="ORF">COF81_08070</name>
</gene>
<dbReference type="InterPro" id="IPR010982">
    <property type="entry name" value="Lambda_DNA-bd_dom_sf"/>
</dbReference>